<sequence>MGGTIRGDTALQCSTAALDVDTTNDK</sequence>
<keyword evidence="1" id="KW-1185">Reference proteome</keyword>
<organism evidence="1 2">
    <name type="scientific">Romanomermis culicivorax</name>
    <name type="common">Nematode worm</name>
    <dbReference type="NCBI Taxonomy" id="13658"/>
    <lineage>
        <taxon>Eukaryota</taxon>
        <taxon>Metazoa</taxon>
        <taxon>Ecdysozoa</taxon>
        <taxon>Nematoda</taxon>
        <taxon>Enoplea</taxon>
        <taxon>Dorylaimia</taxon>
        <taxon>Mermithida</taxon>
        <taxon>Mermithoidea</taxon>
        <taxon>Mermithidae</taxon>
        <taxon>Romanomermis</taxon>
    </lineage>
</organism>
<proteinExistence type="predicted"/>
<name>A0A915JBZ8_ROMCU</name>
<accession>A0A915JBZ8</accession>
<evidence type="ECO:0000313" key="1">
    <source>
        <dbReference type="Proteomes" id="UP000887565"/>
    </source>
</evidence>
<reference evidence="2" key="1">
    <citation type="submission" date="2022-11" db="UniProtKB">
        <authorList>
            <consortium name="WormBaseParasite"/>
        </authorList>
    </citation>
    <scope>IDENTIFICATION</scope>
</reference>
<evidence type="ECO:0000313" key="2">
    <source>
        <dbReference type="WBParaSite" id="nRc.2.0.1.t23999-RA"/>
    </source>
</evidence>
<dbReference type="WBParaSite" id="nRc.2.0.1.t23999-RA">
    <property type="protein sequence ID" value="nRc.2.0.1.t23999-RA"/>
    <property type="gene ID" value="nRc.2.0.1.g23999"/>
</dbReference>
<protein>
    <submittedName>
        <fullName evidence="2">Uncharacterized protein</fullName>
    </submittedName>
</protein>
<dbReference type="AlphaFoldDB" id="A0A915JBZ8"/>
<dbReference type="Proteomes" id="UP000887565">
    <property type="component" value="Unplaced"/>
</dbReference>